<keyword evidence="4" id="KW-0238">DNA-binding</keyword>
<name>A0A9Q8VHJ4_9HYPO</name>
<sequence length="434" mass="46836">MAGNLAAGRNMQSRGVKVKTGCATCRTRRVKCDEKKPSCQRCVKTGRTCDGYDSPFRVYTGQSIHGGARGGGGGGMKKPLGAGRRPAGSPNSTEVAPEDIALLNRYFSTKTMFDVRLGCDDEAEKILQASLTDPTVRHAVSSLKALREHLETSGDVPAPAPAAQQTTGCGWDFGVQRYCMALKGVASSLSSPGAQALKSALLCCQIFISIEQVRGNYGTMTQHIIQGLGIIHEYRARPVLATTGKLMPAYPAQLPLLDVFVIKLFAAPCKFAEPPTPADNESQTAVSSSCTLSREQEQAVESRRNFRTIVPNMRTALTKVAASTLEFLDKASSVESAETALGLVSEKESLLKSLESWVVEPEPVVTGARPPRPEPLALSFLRLFHQTLRVILVATLRSSLDARAELRTENAKLQRIADMIDERLRACQKSTSPS</sequence>
<evidence type="ECO:0000256" key="7">
    <source>
        <dbReference type="SAM" id="MobiDB-lite"/>
    </source>
</evidence>
<dbReference type="Proteomes" id="UP000829364">
    <property type="component" value="Chromosome 14"/>
</dbReference>
<gene>
    <name evidence="9" type="ORF">JDV02_010718</name>
</gene>
<dbReference type="SUPFAM" id="SSF57701">
    <property type="entry name" value="Zn2/Cys6 DNA-binding domain"/>
    <property type="match status" value="1"/>
</dbReference>
<dbReference type="InterPro" id="IPR001138">
    <property type="entry name" value="Zn2Cys6_DnaBD"/>
</dbReference>
<evidence type="ECO:0000256" key="2">
    <source>
        <dbReference type="ARBA" id="ARBA00022833"/>
    </source>
</evidence>
<dbReference type="Gene3D" id="4.10.240.10">
    <property type="entry name" value="Zn(2)-C6 fungal-type DNA-binding domain"/>
    <property type="match status" value="1"/>
</dbReference>
<evidence type="ECO:0000256" key="4">
    <source>
        <dbReference type="ARBA" id="ARBA00023125"/>
    </source>
</evidence>
<dbReference type="GO" id="GO:0003677">
    <property type="term" value="F:DNA binding"/>
    <property type="evidence" value="ECO:0007669"/>
    <property type="project" value="UniProtKB-KW"/>
</dbReference>
<dbReference type="InterPro" id="IPR036864">
    <property type="entry name" value="Zn2-C6_fun-type_DNA-bd_sf"/>
</dbReference>
<evidence type="ECO:0000256" key="1">
    <source>
        <dbReference type="ARBA" id="ARBA00022723"/>
    </source>
</evidence>
<evidence type="ECO:0000313" key="9">
    <source>
        <dbReference type="EMBL" id="UNI25009.1"/>
    </source>
</evidence>
<proteinExistence type="predicted"/>
<keyword evidence="2" id="KW-0862">Zinc</keyword>
<dbReference type="SMART" id="SM00066">
    <property type="entry name" value="GAL4"/>
    <property type="match status" value="1"/>
</dbReference>
<dbReference type="KEGG" id="ptkz:JDV02_010718"/>
<organism evidence="9 10">
    <name type="scientific">Purpureocillium takamizusanense</name>
    <dbReference type="NCBI Taxonomy" id="2060973"/>
    <lineage>
        <taxon>Eukaryota</taxon>
        <taxon>Fungi</taxon>
        <taxon>Dikarya</taxon>
        <taxon>Ascomycota</taxon>
        <taxon>Pezizomycotina</taxon>
        <taxon>Sordariomycetes</taxon>
        <taxon>Hypocreomycetidae</taxon>
        <taxon>Hypocreales</taxon>
        <taxon>Ophiocordycipitaceae</taxon>
        <taxon>Purpureocillium</taxon>
    </lineage>
</organism>
<evidence type="ECO:0000259" key="8">
    <source>
        <dbReference type="PROSITE" id="PS50048"/>
    </source>
</evidence>
<protein>
    <recommendedName>
        <fullName evidence="8">Zn(2)-C6 fungal-type domain-containing protein</fullName>
    </recommendedName>
</protein>
<dbReference type="AlphaFoldDB" id="A0A9Q8VHJ4"/>
<evidence type="ECO:0000256" key="6">
    <source>
        <dbReference type="ARBA" id="ARBA00023242"/>
    </source>
</evidence>
<dbReference type="PANTHER" id="PTHR36206">
    <property type="entry name" value="ASPERCRYPTIN BIOSYNTHESIS CLUSTER-SPECIFIC TRANSCRIPTION REGULATOR ATNN-RELATED"/>
    <property type="match status" value="1"/>
</dbReference>
<dbReference type="InterPro" id="IPR052360">
    <property type="entry name" value="Transcr_Regulatory_Proteins"/>
</dbReference>
<dbReference type="GeneID" id="72072661"/>
<evidence type="ECO:0000313" key="10">
    <source>
        <dbReference type="Proteomes" id="UP000829364"/>
    </source>
</evidence>
<dbReference type="GO" id="GO:0000981">
    <property type="term" value="F:DNA-binding transcription factor activity, RNA polymerase II-specific"/>
    <property type="evidence" value="ECO:0007669"/>
    <property type="project" value="InterPro"/>
</dbReference>
<accession>A0A9Q8VHJ4</accession>
<dbReference type="GO" id="GO:0008270">
    <property type="term" value="F:zinc ion binding"/>
    <property type="evidence" value="ECO:0007669"/>
    <property type="project" value="InterPro"/>
</dbReference>
<dbReference type="PROSITE" id="PS50048">
    <property type="entry name" value="ZN2_CY6_FUNGAL_2"/>
    <property type="match status" value="1"/>
</dbReference>
<evidence type="ECO:0000256" key="3">
    <source>
        <dbReference type="ARBA" id="ARBA00023015"/>
    </source>
</evidence>
<keyword evidence="10" id="KW-1185">Reference proteome</keyword>
<dbReference type="EMBL" id="CP086367">
    <property type="protein sequence ID" value="UNI25009.1"/>
    <property type="molecule type" value="Genomic_DNA"/>
</dbReference>
<dbReference type="PROSITE" id="PS00463">
    <property type="entry name" value="ZN2_CY6_FUNGAL_1"/>
    <property type="match status" value="1"/>
</dbReference>
<keyword evidence="6" id="KW-0539">Nucleus</keyword>
<keyword evidence="1" id="KW-0479">Metal-binding</keyword>
<feature type="domain" description="Zn(2)-C6 fungal-type" evidence="8">
    <location>
        <begin position="21"/>
        <end position="49"/>
    </location>
</feature>
<dbReference type="OrthoDB" id="3172332at2759"/>
<feature type="compositionally biased region" description="Gly residues" evidence="7">
    <location>
        <begin position="67"/>
        <end position="76"/>
    </location>
</feature>
<dbReference type="PANTHER" id="PTHR36206:SF12">
    <property type="entry name" value="ASPERCRYPTIN BIOSYNTHESIS CLUSTER-SPECIFIC TRANSCRIPTION REGULATOR ATNN-RELATED"/>
    <property type="match status" value="1"/>
</dbReference>
<reference evidence="9" key="1">
    <citation type="submission" date="2021-11" db="EMBL/GenBank/DDBJ databases">
        <title>Purpureocillium_takamizusanense_genome.</title>
        <authorList>
            <person name="Nguyen N.-H."/>
        </authorList>
    </citation>
    <scope>NUCLEOTIDE SEQUENCE</scope>
    <source>
        <strain evidence="9">PT3</strain>
    </source>
</reference>
<feature type="region of interest" description="Disordered" evidence="7">
    <location>
        <begin position="63"/>
        <end position="95"/>
    </location>
</feature>
<evidence type="ECO:0000256" key="5">
    <source>
        <dbReference type="ARBA" id="ARBA00023163"/>
    </source>
</evidence>
<keyword evidence="3" id="KW-0805">Transcription regulation</keyword>
<dbReference type="CDD" id="cd00067">
    <property type="entry name" value="GAL4"/>
    <property type="match status" value="1"/>
</dbReference>
<dbReference type="Pfam" id="PF00172">
    <property type="entry name" value="Zn_clus"/>
    <property type="match status" value="1"/>
</dbReference>
<dbReference type="RefSeq" id="XP_047848490.1">
    <property type="nucleotide sequence ID" value="XM_047992476.1"/>
</dbReference>
<keyword evidence="5" id="KW-0804">Transcription</keyword>